<comment type="caution">
    <text evidence="2">The sequence shown here is derived from an EMBL/GenBank/DDBJ whole genome shotgun (WGS) entry which is preliminary data.</text>
</comment>
<feature type="non-terminal residue" evidence="2">
    <location>
        <position position="1"/>
    </location>
</feature>
<feature type="compositionally biased region" description="Gly residues" evidence="1">
    <location>
        <begin position="15"/>
        <end position="30"/>
    </location>
</feature>
<dbReference type="Proteomes" id="UP001174909">
    <property type="component" value="Unassembled WGS sequence"/>
</dbReference>
<evidence type="ECO:0000256" key="1">
    <source>
        <dbReference type="SAM" id="MobiDB-lite"/>
    </source>
</evidence>
<dbReference type="AlphaFoldDB" id="A0AA35WWF1"/>
<evidence type="ECO:0000313" key="3">
    <source>
        <dbReference type="Proteomes" id="UP001174909"/>
    </source>
</evidence>
<accession>A0AA35WWF1</accession>
<proteinExistence type="predicted"/>
<sequence>MLQAHQDEGVVGSAGRDGGGGLYDADGAAGGGGTHLVLERQVNRIPQNLTIRLRHGNFPQNQKFHQLQAGGS</sequence>
<feature type="region of interest" description="Disordered" evidence="1">
    <location>
        <begin position="1"/>
        <end position="30"/>
    </location>
</feature>
<dbReference type="EMBL" id="CASHTH010002381">
    <property type="protein sequence ID" value="CAI8029082.1"/>
    <property type="molecule type" value="Genomic_DNA"/>
</dbReference>
<keyword evidence="3" id="KW-1185">Reference proteome</keyword>
<protein>
    <submittedName>
        <fullName evidence="2">Uncharacterized protein</fullName>
    </submittedName>
</protein>
<reference evidence="2" key="1">
    <citation type="submission" date="2023-03" db="EMBL/GenBank/DDBJ databases">
        <authorList>
            <person name="Steffen K."/>
            <person name="Cardenas P."/>
        </authorList>
    </citation>
    <scope>NUCLEOTIDE SEQUENCE</scope>
</reference>
<evidence type="ECO:0000313" key="2">
    <source>
        <dbReference type="EMBL" id="CAI8029082.1"/>
    </source>
</evidence>
<organism evidence="2 3">
    <name type="scientific">Geodia barretti</name>
    <name type="common">Barrett's horny sponge</name>
    <dbReference type="NCBI Taxonomy" id="519541"/>
    <lineage>
        <taxon>Eukaryota</taxon>
        <taxon>Metazoa</taxon>
        <taxon>Porifera</taxon>
        <taxon>Demospongiae</taxon>
        <taxon>Heteroscleromorpha</taxon>
        <taxon>Tetractinellida</taxon>
        <taxon>Astrophorina</taxon>
        <taxon>Geodiidae</taxon>
        <taxon>Geodia</taxon>
    </lineage>
</organism>
<gene>
    <name evidence="2" type="ORF">GBAR_LOCUS16543</name>
</gene>
<name>A0AA35WWF1_GEOBA</name>